<accession>A0A2C5YGY0</accession>
<sequence>MKRLPLGFSIRQWPRRLSGTFRLSAPSRVNLATPWSNTQADVEAFRQNALIPNKPLLFQRETGSPSQHLQASEKWFALDTTGTRVLSPYITDASLETLFPYELVQQSQDILRAIASFRDWLLESVSITNTVLAGIVQAALDEAQAFTQLNAPLSLLIKALEFNTNQRAKNQPTLELYVAQAGIENLPQFLKDDLKVPWLLQEAGKGDVYGSSIWLGTEPTYSPLHRDPNPNLFCQLCGDKSVRLMPPTVGNHLYFLVQAAIQQQGNSRIRSTEMMEGKERTVLHEAVWNSNHYPVEMHQANLGPGDALFIPNGWWHSVKSAKSDGQLNGSVNWWFR</sequence>
<evidence type="ECO:0000313" key="2">
    <source>
        <dbReference type="EMBL" id="PHH66552.1"/>
    </source>
</evidence>
<evidence type="ECO:0000259" key="1">
    <source>
        <dbReference type="PROSITE" id="PS51184"/>
    </source>
</evidence>
<dbReference type="SUPFAM" id="SSF51197">
    <property type="entry name" value="Clavaminate synthase-like"/>
    <property type="match status" value="1"/>
</dbReference>
<comment type="caution">
    <text evidence="2">The sequence shown here is derived from an EMBL/GenBank/DDBJ whole genome shotgun (WGS) entry which is preliminary data.</text>
</comment>
<dbReference type="Pfam" id="PF13621">
    <property type="entry name" value="Cupin_8"/>
    <property type="match status" value="1"/>
</dbReference>
<dbReference type="PANTHER" id="PTHR12461:SF105">
    <property type="entry name" value="HYPOXIA-INDUCIBLE FACTOR 1-ALPHA INHIBITOR"/>
    <property type="match status" value="1"/>
</dbReference>
<gene>
    <name evidence="2" type="ORF">CDD81_7027</name>
</gene>
<keyword evidence="3" id="KW-1185">Reference proteome</keyword>
<dbReference type="PANTHER" id="PTHR12461">
    <property type="entry name" value="HYPOXIA-INDUCIBLE FACTOR 1 ALPHA INHIBITOR-RELATED"/>
    <property type="match status" value="1"/>
</dbReference>
<name>A0A2C5YGY0_9HYPO</name>
<dbReference type="AlphaFoldDB" id="A0A2C5YGY0"/>
<dbReference type="InterPro" id="IPR003347">
    <property type="entry name" value="JmjC_dom"/>
</dbReference>
<dbReference type="OrthoDB" id="263283at2759"/>
<dbReference type="EMBL" id="NJET01000007">
    <property type="protein sequence ID" value="PHH66552.1"/>
    <property type="molecule type" value="Genomic_DNA"/>
</dbReference>
<proteinExistence type="predicted"/>
<dbReference type="PROSITE" id="PS51184">
    <property type="entry name" value="JMJC"/>
    <property type="match status" value="1"/>
</dbReference>
<dbReference type="SMART" id="SM00558">
    <property type="entry name" value="JmjC"/>
    <property type="match status" value="1"/>
</dbReference>
<dbReference type="Proteomes" id="UP000226192">
    <property type="component" value="Unassembled WGS sequence"/>
</dbReference>
<organism evidence="2 3">
    <name type="scientific">Ophiocordyceps australis</name>
    <dbReference type="NCBI Taxonomy" id="1399860"/>
    <lineage>
        <taxon>Eukaryota</taxon>
        <taxon>Fungi</taxon>
        <taxon>Dikarya</taxon>
        <taxon>Ascomycota</taxon>
        <taxon>Pezizomycotina</taxon>
        <taxon>Sordariomycetes</taxon>
        <taxon>Hypocreomycetidae</taxon>
        <taxon>Hypocreales</taxon>
        <taxon>Ophiocordycipitaceae</taxon>
        <taxon>Ophiocordyceps</taxon>
    </lineage>
</organism>
<feature type="domain" description="JmjC" evidence="1">
    <location>
        <begin position="185"/>
        <end position="336"/>
    </location>
</feature>
<reference evidence="2 3" key="1">
    <citation type="submission" date="2017-06" db="EMBL/GenBank/DDBJ databases">
        <title>Ant-infecting Ophiocordyceps genomes reveal a high diversity of potential behavioral manipulation genes and a possible major role for enterotoxins.</title>
        <authorList>
            <person name="De Bekker C."/>
            <person name="Evans H.C."/>
            <person name="Brachmann A."/>
            <person name="Hughes D.P."/>
        </authorList>
    </citation>
    <scope>NUCLEOTIDE SEQUENCE [LARGE SCALE GENOMIC DNA]</scope>
    <source>
        <strain evidence="2 3">Map64</strain>
    </source>
</reference>
<dbReference type="InterPro" id="IPR041667">
    <property type="entry name" value="Cupin_8"/>
</dbReference>
<dbReference type="Gene3D" id="2.60.120.650">
    <property type="entry name" value="Cupin"/>
    <property type="match status" value="1"/>
</dbReference>
<evidence type="ECO:0000313" key="3">
    <source>
        <dbReference type="Proteomes" id="UP000226192"/>
    </source>
</evidence>
<protein>
    <recommendedName>
        <fullName evidence="1">JmjC domain-containing protein</fullName>
    </recommendedName>
</protein>